<organism evidence="1 2">
    <name type="scientific">Anaplasma phagocytophilum str. ApWI1</name>
    <dbReference type="NCBI Taxonomy" id="1359155"/>
    <lineage>
        <taxon>Bacteria</taxon>
        <taxon>Pseudomonadati</taxon>
        <taxon>Pseudomonadota</taxon>
        <taxon>Alphaproteobacteria</taxon>
        <taxon>Rickettsiales</taxon>
        <taxon>Anaplasmataceae</taxon>
        <taxon>Anaplasma</taxon>
        <taxon>phagocytophilum group</taxon>
    </lineage>
</organism>
<protein>
    <submittedName>
        <fullName evidence="1">Excinuclease ABC, A subunit domain protein</fullName>
    </submittedName>
</protein>
<reference evidence="1 2" key="1">
    <citation type="submission" date="2015-01" db="EMBL/GenBank/DDBJ databases">
        <title>Genome Sequencing of Rickettsiales.</title>
        <authorList>
            <person name="Daugherty S.C."/>
            <person name="Su Q."/>
            <person name="Abolude K."/>
            <person name="Beier-Sexton M."/>
            <person name="Carlyon J.A."/>
            <person name="Carter R."/>
            <person name="Day N.P."/>
            <person name="Dumler S.J."/>
            <person name="Dyachenko V."/>
            <person name="Godinez A."/>
            <person name="Kurtti T.J."/>
            <person name="Lichay M."/>
            <person name="Mullins K.E."/>
            <person name="Ott S."/>
            <person name="Pappas-Brown V."/>
            <person name="Paris D.H."/>
            <person name="Patel P."/>
            <person name="Richards A.L."/>
            <person name="Sadzewicz L."/>
            <person name="Sears K."/>
            <person name="Seidman D."/>
            <person name="Sengamalay N."/>
            <person name="Stenos J."/>
            <person name="Tallon L.J."/>
            <person name="Vincent G."/>
            <person name="Fraser C.M."/>
            <person name="Munderloh U."/>
            <person name="Dunning-Hotopp J.C."/>
        </authorList>
    </citation>
    <scope>NUCLEOTIDE SEQUENCE [LARGE SCALE GENOMIC DNA]</scope>
    <source>
        <strain evidence="1 2">ApWI1</strain>
    </source>
</reference>
<sequence>MFGNEEGDLNAAKVGNFKGVVGYLSDTGNVVAEKIAERYSVFRSVLTVPVLDYHLRL</sequence>
<name>A0A0F3Q1L2_ANAPH</name>
<gene>
    <name evidence="1" type="ORF">APHWI1_0002</name>
</gene>
<dbReference type="RefSeq" id="WP_329955506.1">
    <property type="nucleotide sequence ID" value="NZ_LAOF01000001.1"/>
</dbReference>
<dbReference type="AlphaFoldDB" id="A0A0F3Q1L2"/>
<dbReference type="PATRIC" id="fig|1359155.3.peg.3"/>
<dbReference type="Proteomes" id="UP000033622">
    <property type="component" value="Unassembled WGS sequence"/>
</dbReference>
<evidence type="ECO:0000313" key="2">
    <source>
        <dbReference type="Proteomes" id="UP000033622"/>
    </source>
</evidence>
<dbReference type="EMBL" id="LAOF01000001">
    <property type="protein sequence ID" value="KJV85349.1"/>
    <property type="molecule type" value="Genomic_DNA"/>
</dbReference>
<evidence type="ECO:0000313" key="1">
    <source>
        <dbReference type="EMBL" id="KJV85349.1"/>
    </source>
</evidence>
<comment type="caution">
    <text evidence="1">The sequence shown here is derived from an EMBL/GenBank/DDBJ whole genome shotgun (WGS) entry which is preliminary data.</text>
</comment>
<accession>A0A0F3Q1L2</accession>
<proteinExistence type="predicted"/>